<reference evidence="2" key="1">
    <citation type="submission" date="2016-01" db="EMBL/GenBank/DDBJ databases">
        <authorList>
            <person name="Mitreva M."/>
            <person name="Pepin K.H."/>
            <person name="Mihindukulasuriya K.A."/>
            <person name="Fulton R."/>
            <person name="Fronick C."/>
            <person name="O'Laughlin M."/>
            <person name="Miner T."/>
            <person name="Herter B."/>
            <person name="Rosa B.A."/>
            <person name="Cordes M."/>
            <person name="Tomlinson C."/>
            <person name="Wollam A."/>
            <person name="Palsikar V.B."/>
            <person name="Mardis E.R."/>
            <person name="Wilson R.K."/>
        </authorList>
    </citation>
    <scope>NUCLEOTIDE SEQUENCE [LARGE SCALE GENOMIC DNA]</scope>
    <source>
        <strain evidence="2">KA00683</strain>
    </source>
</reference>
<dbReference type="EMBL" id="LSDK01000020">
    <property type="protein sequence ID" value="KXB78169.1"/>
    <property type="molecule type" value="Genomic_DNA"/>
</dbReference>
<dbReference type="AlphaFoldDB" id="A0A134BE43"/>
<evidence type="ECO:0008006" key="3">
    <source>
        <dbReference type="Google" id="ProtNLM"/>
    </source>
</evidence>
<proteinExistence type="predicted"/>
<dbReference type="PATRIC" id="fig|322095.3.peg.254"/>
<dbReference type="Proteomes" id="UP000070224">
    <property type="component" value="Unassembled WGS sequence"/>
</dbReference>
<comment type="caution">
    <text evidence="1">The sequence shown here is derived from an EMBL/GenBank/DDBJ whole genome shotgun (WGS) entry which is preliminary data.</text>
</comment>
<protein>
    <recommendedName>
        <fullName evidence="3">DUF4357 domain-containing protein</fullName>
    </recommendedName>
</protein>
<dbReference type="OrthoDB" id="2656488at2"/>
<evidence type="ECO:0000313" key="1">
    <source>
        <dbReference type="EMBL" id="KXB78169.1"/>
    </source>
</evidence>
<accession>A0A134BE43</accession>
<evidence type="ECO:0000313" key="2">
    <source>
        <dbReference type="Proteomes" id="UP000070224"/>
    </source>
</evidence>
<gene>
    <name evidence="1" type="ORF">HMPREF3185_00255</name>
</gene>
<dbReference type="RefSeq" id="WP_060934840.1">
    <property type="nucleotide sequence ID" value="NZ_KQ960414.1"/>
</dbReference>
<organism evidence="1 2">
    <name type="scientific">Porphyromonas somerae</name>
    <dbReference type="NCBI Taxonomy" id="322095"/>
    <lineage>
        <taxon>Bacteria</taxon>
        <taxon>Pseudomonadati</taxon>
        <taxon>Bacteroidota</taxon>
        <taxon>Bacteroidia</taxon>
        <taxon>Bacteroidales</taxon>
        <taxon>Porphyromonadaceae</taxon>
        <taxon>Porphyromonas</taxon>
    </lineage>
</organism>
<name>A0A134BE43_9PORP</name>
<sequence>MARAITYYYPDESAPSSLKVFQDRSSQIRGFYFTRDRLEDIAKVENAGNYAIYFLLGNDDDEHPIPTIYVGQSKNGAGRIIDHKYKKTFWSHCIMFVSDNNAFDTNAIDYMEYYFIQKVISAGVYSVENKDERKKEPNVSIYDKPTYDQYITQIEFLLQIEGVRLTLPTKKIAGKYYKLRGKGPSAQAYFQDGEFYLEVGSIIRPSATKAESMRSTIDRRELQIEQLLAEKKIAPSKDDGHYYEVLYPLSFKSPSTMAVFVLGRSANGWTEFVGIKELRDSPVSE</sequence>
<dbReference type="CDD" id="cd10447">
    <property type="entry name" value="GIY-YIG_unchar_2"/>
    <property type="match status" value="1"/>
</dbReference>
<keyword evidence="2" id="KW-1185">Reference proteome</keyword>